<keyword evidence="2" id="KW-1185">Reference proteome</keyword>
<name>A0ACC0BDG8_CATRO</name>
<reference evidence="2" key="1">
    <citation type="journal article" date="2023" name="Nat. Plants">
        <title>Single-cell RNA sequencing provides a high-resolution roadmap for understanding the multicellular compartmentation of specialized metabolism.</title>
        <authorList>
            <person name="Sun S."/>
            <person name="Shen X."/>
            <person name="Li Y."/>
            <person name="Li Y."/>
            <person name="Wang S."/>
            <person name="Li R."/>
            <person name="Zhang H."/>
            <person name="Shen G."/>
            <person name="Guo B."/>
            <person name="Wei J."/>
            <person name="Xu J."/>
            <person name="St-Pierre B."/>
            <person name="Chen S."/>
            <person name="Sun C."/>
        </authorList>
    </citation>
    <scope>NUCLEOTIDE SEQUENCE [LARGE SCALE GENOMIC DNA]</scope>
</reference>
<evidence type="ECO:0000313" key="1">
    <source>
        <dbReference type="EMBL" id="KAI5670696.1"/>
    </source>
</evidence>
<accession>A0ACC0BDG8</accession>
<comment type="caution">
    <text evidence="1">The sequence shown here is derived from an EMBL/GenBank/DDBJ whole genome shotgun (WGS) entry which is preliminary data.</text>
</comment>
<sequence>MDFIIDTDYGVSSSEPFIGRHSADMCFEGSRNKRPDKARDVLAPTQRKKMNRGSFVDPELIPSYGGHLAGSVWHETGSWFIEVPIALQALTGWNLNGSQSAARLAYLHRNLGQASRVDAKELAGCCSLLEAWIYMYFPMFVHAVSIWYGFIAYFDCVVRQFGFGQCICAHPIRPIEAHRPANNWMYVVRNLFVEALWLKAPSHLLTETWTSVSAILPSVCMDDYM</sequence>
<protein>
    <submittedName>
        <fullName evidence="1">Uncharacterized protein</fullName>
    </submittedName>
</protein>
<organism evidence="1 2">
    <name type="scientific">Catharanthus roseus</name>
    <name type="common">Madagascar periwinkle</name>
    <name type="synonym">Vinca rosea</name>
    <dbReference type="NCBI Taxonomy" id="4058"/>
    <lineage>
        <taxon>Eukaryota</taxon>
        <taxon>Viridiplantae</taxon>
        <taxon>Streptophyta</taxon>
        <taxon>Embryophyta</taxon>
        <taxon>Tracheophyta</taxon>
        <taxon>Spermatophyta</taxon>
        <taxon>Magnoliopsida</taxon>
        <taxon>eudicotyledons</taxon>
        <taxon>Gunneridae</taxon>
        <taxon>Pentapetalae</taxon>
        <taxon>asterids</taxon>
        <taxon>lamiids</taxon>
        <taxon>Gentianales</taxon>
        <taxon>Apocynaceae</taxon>
        <taxon>Rauvolfioideae</taxon>
        <taxon>Vinceae</taxon>
        <taxon>Catharanthinae</taxon>
        <taxon>Catharanthus</taxon>
    </lineage>
</organism>
<gene>
    <name evidence="1" type="ORF">M9H77_11060</name>
</gene>
<evidence type="ECO:0000313" key="2">
    <source>
        <dbReference type="Proteomes" id="UP001060085"/>
    </source>
</evidence>
<dbReference type="Proteomes" id="UP001060085">
    <property type="component" value="Linkage Group LG03"/>
</dbReference>
<proteinExistence type="predicted"/>
<dbReference type="EMBL" id="CM044703">
    <property type="protein sequence ID" value="KAI5670696.1"/>
    <property type="molecule type" value="Genomic_DNA"/>
</dbReference>